<evidence type="ECO:0000256" key="1">
    <source>
        <dbReference type="ARBA" id="ARBA00023012"/>
    </source>
</evidence>
<gene>
    <name evidence="3" type="ORF">PSm6_02890</name>
</gene>
<dbReference type="SUPFAM" id="SSF47226">
    <property type="entry name" value="Histidine-containing phosphotransfer domain, HPT domain"/>
    <property type="match status" value="1"/>
</dbReference>
<dbReference type="Gene3D" id="1.20.120.160">
    <property type="entry name" value="HPT domain"/>
    <property type="match status" value="1"/>
</dbReference>
<proteinExistence type="predicted"/>
<feature type="domain" description="HPt" evidence="2">
    <location>
        <begin position="52"/>
        <end position="108"/>
    </location>
</feature>
<accession>A0ABM7L340</accession>
<dbReference type="InterPro" id="IPR008207">
    <property type="entry name" value="Sig_transdc_His_kin_Hpt_dom"/>
</dbReference>
<reference evidence="3" key="1">
    <citation type="submission" date="2020-05" db="EMBL/GenBank/DDBJ databases">
        <title>Complete genome sequence of Pseudomonas sp. Sm006.</title>
        <authorList>
            <person name="Takeuchi K."/>
            <person name="Someya N."/>
        </authorList>
    </citation>
    <scope>NUCLEOTIDE SEQUENCE</scope>
    <source>
        <strain evidence="3">Sm006</strain>
    </source>
</reference>
<evidence type="ECO:0000313" key="3">
    <source>
        <dbReference type="EMBL" id="BCD83882.1"/>
    </source>
</evidence>
<protein>
    <recommendedName>
        <fullName evidence="2">HPt domain-containing protein</fullName>
    </recommendedName>
</protein>
<keyword evidence="1" id="KW-0902">Two-component regulatory system</keyword>
<sequence>MLAKPLHREALLAVLESWESPVPMAGKQTEELSQERLAMLRGWLGAALFDRLLPTLCTSLREIRASLASLPDGGRGTEQLEALCHRLRGSTLNFGLDQLAQAAERTRRPEQVPALLAVLDRHLVLLEDRLAVEAALRRTDA</sequence>
<dbReference type="EMBL" id="AP023081">
    <property type="protein sequence ID" value="BCD83882.1"/>
    <property type="molecule type" value="Genomic_DNA"/>
</dbReference>
<dbReference type="Proteomes" id="UP001064896">
    <property type="component" value="Chromosome"/>
</dbReference>
<keyword evidence="4" id="KW-1185">Reference proteome</keyword>
<dbReference type="Pfam" id="PF01627">
    <property type="entry name" value="Hpt"/>
    <property type="match status" value="1"/>
</dbReference>
<evidence type="ECO:0000313" key="4">
    <source>
        <dbReference type="Proteomes" id="UP001064896"/>
    </source>
</evidence>
<evidence type="ECO:0000259" key="2">
    <source>
        <dbReference type="Pfam" id="PF01627"/>
    </source>
</evidence>
<name>A0ABM7L340_9PSED</name>
<dbReference type="InterPro" id="IPR036641">
    <property type="entry name" value="HPT_dom_sf"/>
</dbReference>
<dbReference type="RefSeq" id="WP_265169328.1">
    <property type="nucleotide sequence ID" value="NZ_AP023081.1"/>
</dbReference>
<organism evidence="3 4">
    <name type="scientific">Pseudomonas solani</name>
    <dbReference type="NCBI Taxonomy" id="2731552"/>
    <lineage>
        <taxon>Bacteria</taxon>
        <taxon>Pseudomonadati</taxon>
        <taxon>Pseudomonadota</taxon>
        <taxon>Gammaproteobacteria</taxon>
        <taxon>Pseudomonadales</taxon>
        <taxon>Pseudomonadaceae</taxon>
        <taxon>Pseudomonas</taxon>
    </lineage>
</organism>